<keyword evidence="3" id="KW-1185">Reference proteome</keyword>
<feature type="transmembrane region" description="Helical" evidence="1">
    <location>
        <begin position="84"/>
        <end position="102"/>
    </location>
</feature>
<dbReference type="EMBL" id="JBHSMG010000001">
    <property type="protein sequence ID" value="MFC5501855.1"/>
    <property type="molecule type" value="Genomic_DNA"/>
</dbReference>
<protein>
    <submittedName>
        <fullName evidence="2">Alpha/beta hydrolase</fullName>
    </submittedName>
</protein>
<dbReference type="PANTHER" id="PTHR48098">
    <property type="entry name" value="ENTEROCHELIN ESTERASE-RELATED"/>
    <property type="match status" value="1"/>
</dbReference>
<dbReference type="Pfam" id="PF00756">
    <property type="entry name" value="Esterase"/>
    <property type="match status" value="1"/>
</dbReference>
<gene>
    <name evidence="2" type="ORF">ACFPJ4_06330</name>
</gene>
<evidence type="ECO:0000256" key="1">
    <source>
        <dbReference type="SAM" id="Phobius"/>
    </source>
</evidence>
<evidence type="ECO:0000313" key="3">
    <source>
        <dbReference type="Proteomes" id="UP001596039"/>
    </source>
</evidence>
<dbReference type="Gene3D" id="3.40.50.1820">
    <property type="entry name" value="alpha/beta hydrolase"/>
    <property type="match status" value="1"/>
</dbReference>
<dbReference type="GO" id="GO:0016787">
    <property type="term" value="F:hydrolase activity"/>
    <property type="evidence" value="ECO:0007669"/>
    <property type="project" value="UniProtKB-KW"/>
</dbReference>
<feature type="transmembrane region" description="Helical" evidence="1">
    <location>
        <begin position="123"/>
        <end position="141"/>
    </location>
</feature>
<feature type="transmembrane region" description="Helical" evidence="1">
    <location>
        <begin position="14"/>
        <end position="36"/>
    </location>
</feature>
<dbReference type="InterPro" id="IPR029058">
    <property type="entry name" value="AB_hydrolase_fold"/>
</dbReference>
<comment type="caution">
    <text evidence="2">The sequence shown here is derived from an EMBL/GenBank/DDBJ whole genome shotgun (WGS) entry which is preliminary data.</text>
</comment>
<accession>A0ABW0NNJ5</accession>
<proteinExistence type="predicted"/>
<organism evidence="2 3">
    <name type="scientific">Lysinimonas soli</name>
    <dbReference type="NCBI Taxonomy" id="1074233"/>
    <lineage>
        <taxon>Bacteria</taxon>
        <taxon>Bacillati</taxon>
        <taxon>Actinomycetota</taxon>
        <taxon>Actinomycetes</taxon>
        <taxon>Micrococcales</taxon>
        <taxon>Microbacteriaceae</taxon>
        <taxon>Lysinimonas</taxon>
    </lineage>
</organism>
<feature type="transmembrane region" description="Helical" evidence="1">
    <location>
        <begin position="48"/>
        <end position="69"/>
    </location>
</feature>
<keyword evidence="1" id="KW-1133">Transmembrane helix</keyword>
<evidence type="ECO:0000313" key="2">
    <source>
        <dbReference type="EMBL" id="MFC5501855.1"/>
    </source>
</evidence>
<dbReference type="Proteomes" id="UP001596039">
    <property type="component" value="Unassembled WGS sequence"/>
</dbReference>
<reference evidence="3" key="1">
    <citation type="journal article" date="2019" name="Int. J. Syst. Evol. Microbiol.">
        <title>The Global Catalogue of Microorganisms (GCM) 10K type strain sequencing project: providing services to taxonomists for standard genome sequencing and annotation.</title>
        <authorList>
            <consortium name="The Broad Institute Genomics Platform"/>
            <consortium name="The Broad Institute Genome Sequencing Center for Infectious Disease"/>
            <person name="Wu L."/>
            <person name="Ma J."/>
        </authorList>
    </citation>
    <scope>NUCLEOTIDE SEQUENCE [LARGE SCALE GENOMIC DNA]</scope>
    <source>
        <strain evidence="3">CGMCC 4.6997</strain>
    </source>
</reference>
<dbReference type="InterPro" id="IPR050583">
    <property type="entry name" value="Mycobacterial_A85_antigen"/>
</dbReference>
<dbReference type="InterPro" id="IPR000801">
    <property type="entry name" value="Esterase-like"/>
</dbReference>
<name>A0ABW0NNJ5_9MICO</name>
<keyword evidence="1" id="KW-0472">Membrane</keyword>
<dbReference type="SUPFAM" id="SSF53474">
    <property type="entry name" value="alpha/beta-Hydrolases"/>
    <property type="match status" value="1"/>
</dbReference>
<dbReference type="PANTHER" id="PTHR48098:SF1">
    <property type="entry name" value="DIACYLGLYCEROL ACYLTRANSFERASE_MYCOLYLTRANSFERASE AG85A"/>
    <property type="match status" value="1"/>
</dbReference>
<keyword evidence="2" id="KW-0378">Hydrolase</keyword>
<sequence length="463" mass="46980">MNGALAGIHLIGGWLPIVVNLAAAGLLIAVVIWLAVPVKPGLRRRGAVSAAVGAAAGAALGWLLCWLLSDQLNLFEVSLTPTSRAWVVAAFAAVGIAVVALVRRGSGRTAGRRIDRPALRRTVASLAAVTAVLAGALGVNADFGQYTTVGSLVDTAIAPPLPTRVLADQLSGAPGAVRTSSHHSAALWRTAADPAAPSHGIVGSVSIPATVSHFPARGAYVYLPPAALVPHPVALPVFIMMSGQPGSPANVISSGQIAAVFDAFARSHGGIAPIVVAPDQLGAPSRNPMCVNGLLGASESYLTVDVPNWIRTHLTVQAAPGAWAIGGFSQGGTCSIQLGAAHPELFSAIVDISGQLAPKNGGVAQTTAIGFGGNSAAYRAALPEAVMTRHAPYRHTVAVFGVGELDSRYGPVAARMTAAAQAAGMVATEAVSPGTGHDWHTVQWVLTHAMTAVYQQLGLVSAS</sequence>
<dbReference type="RefSeq" id="WP_386739521.1">
    <property type="nucleotide sequence ID" value="NZ_JBHSMG010000001.1"/>
</dbReference>
<keyword evidence="1" id="KW-0812">Transmembrane</keyword>